<dbReference type="OrthoDB" id="244495at2759"/>
<proteinExistence type="predicted"/>
<feature type="compositionally biased region" description="Polar residues" evidence="1">
    <location>
        <begin position="202"/>
        <end position="216"/>
    </location>
</feature>
<dbReference type="Gene3D" id="1.10.472.10">
    <property type="entry name" value="Cyclin-like"/>
    <property type="match status" value="1"/>
</dbReference>
<dbReference type="GO" id="GO:0019901">
    <property type="term" value="F:protein kinase binding"/>
    <property type="evidence" value="ECO:0007669"/>
    <property type="project" value="InterPro"/>
</dbReference>
<dbReference type="Pfam" id="PF00134">
    <property type="entry name" value="Cyclin_N"/>
    <property type="match status" value="1"/>
</dbReference>
<keyword evidence="4" id="KW-1185">Reference proteome</keyword>
<evidence type="ECO:0000313" key="4">
    <source>
        <dbReference type="Proteomes" id="UP000567179"/>
    </source>
</evidence>
<feature type="compositionally biased region" description="Polar residues" evidence="1">
    <location>
        <begin position="17"/>
        <end position="26"/>
    </location>
</feature>
<dbReference type="AlphaFoldDB" id="A0A8H5F3F0"/>
<comment type="caution">
    <text evidence="3">The sequence shown here is derived from an EMBL/GenBank/DDBJ whole genome shotgun (WGS) entry which is preliminary data.</text>
</comment>
<accession>A0A8H5F3F0</accession>
<gene>
    <name evidence="3" type="ORF">D9619_001693</name>
</gene>
<feature type="domain" description="Cyclin N-terminal" evidence="2">
    <location>
        <begin position="62"/>
        <end position="159"/>
    </location>
</feature>
<name>A0A8H5F3F0_9AGAR</name>
<evidence type="ECO:0000256" key="1">
    <source>
        <dbReference type="SAM" id="MobiDB-lite"/>
    </source>
</evidence>
<dbReference type="InterPro" id="IPR036915">
    <property type="entry name" value="Cyclin-like_sf"/>
</dbReference>
<dbReference type="GO" id="GO:0016538">
    <property type="term" value="F:cyclin-dependent protein serine/threonine kinase regulator activity"/>
    <property type="evidence" value="ECO:0007669"/>
    <property type="project" value="TreeGrafter"/>
</dbReference>
<feature type="region of interest" description="Disordered" evidence="1">
    <location>
        <begin position="1"/>
        <end position="31"/>
    </location>
</feature>
<dbReference type="InterPro" id="IPR013922">
    <property type="entry name" value="Cyclin_PHO80-like"/>
</dbReference>
<dbReference type="SUPFAM" id="SSF47954">
    <property type="entry name" value="Cyclin-like"/>
    <property type="match status" value="1"/>
</dbReference>
<dbReference type="PANTHER" id="PTHR15615:SF108">
    <property type="entry name" value="PROTEIN CNPPD1"/>
    <property type="match status" value="1"/>
</dbReference>
<evidence type="ECO:0000313" key="3">
    <source>
        <dbReference type="EMBL" id="KAF5322259.1"/>
    </source>
</evidence>
<evidence type="ECO:0000259" key="2">
    <source>
        <dbReference type="Pfam" id="PF00134"/>
    </source>
</evidence>
<organism evidence="3 4">
    <name type="scientific">Psilocybe cf. subviscida</name>
    <dbReference type="NCBI Taxonomy" id="2480587"/>
    <lineage>
        <taxon>Eukaryota</taxon>
        <taxon>Fungi</taxon>
        <taxon>Dikarya</taxon>
        <taxon>Basidiomycota</taxon>
        <taxon>Agaricomycotina</taxon>
        <taxon>Agaricomycetes</taxon>
        <taxon>Agaricomycetidae</taxon>
        <taxon>Agaricales</taxon>
        <taxon>Agaricineae</taxon>
        <taxon>Strophariaceae</taxon>
        <taxon>Psilocybe</taxon>
    </lineage>
</organism>
<feature type="region of interest" description="Disordered" evidence="1">
    <location>
        <begin position="177"/>
        <end position="299"/>
    </location>
</feature>
<dbReference type="PANTHER" id="PTHR15615">
    <property type="match status" value="1"/>
</dbReference>
<dbReference type="GO" id="GO:0005634">
    <property type="term" value="C:nucleus"/>
    <property type="evidence" value="ECO:0007669"/>
    <property type="project" value="TreeGrafter"/>
</dbReference>
<feature type="compositionally biased region" description="Basic and acidic residues" evidence="1">
    <location>
        <begin position="222"/>
        <end position="243"/>
    </location>
</feature>
<sequence>MASHSGAPRRFHASVGPQANPQQPSTRGDPYHGQEEIAKLAARFITHLFACPDYPPSAAQNHARLPYFIAYALHRTKLHVAVTFAALVLLQRLKARFPSARGSSGHRLFISAYMISSKVMCDDTYSNKSWAIVAQGMFTLREVNQMEREMCGYLDWELTVDDPILGNFEAAVRRDFAKDRPGPFPNYPNTFVSKRAARDSASKGNASPTQDSNGSPISAFKDGPRRRDSHESHTGGTPRRSDHNGWQTPDTPSPSMSQSSPTSSASPATPVGPESNPKIRGPDGSPVFGLTADSGGNPRNLKCFGFAVPTGW</sequence>
<dbReference type="CDD" id="cd20557">
    <property type="entry name" value="CYCLIN_ScPCL1-like"/>
    <property type="match status" value="1"/>
</dbReference>
<reference evidence="3 4" key="1">
    <citation type="journal article" date="2020" name="ISME J.">
        <title>Uncovering the hidden diversity of litter-decomposition mechanisms in mushroom-forming fungi.</title>
        <authorList>
            <person name="Floudas D."/>
            <person name="Bentzer J."/>
            <person name="Ahren D."/>
            <person name="Johansson T."/>
            <person name="Persson P."/>
            <person name="Tunlid A."/>
        </authorList>
    </citation>
    <scope>NUCLEOTIDE SEQUENCE [LARGE SCALE GENOMIC DNA]</scope>
    <source>
        <strain evidence="3 4">CBS 101986</strain>
    </source>
</reference>
<dbReference type="InterPro" id="IPR006671">
    <property type="entry name" value="Cyclin_N"/>
</dbReference>
<feature type="compositionally biased region" description="Low complexity" evidence="1">
    <location>
        <begin position="247"/>
        <end position="269"/>
    </location>
</feature>
<protein>
    <recommendedName>
        <fullName evidence="2">Cyclin N-terminal domain-containing protein</fullName>
    </recommendedName>
</protein>
<dbReference type="GO" id="GO:0000307">
    <property type="term" value="C:cyclin-dependent protein kinase holoenzyme complex"/>
    <property type="evidence" value="ECO:0007669"/>
    <property type="project" value="TreeGrafter"/>
</dbReference>
<dbReference type="Proteomes" id="UP000567179">
    <property type="component" value="Unassembled WGS sequence"/>
</dbReference>
<dbReference type="EMBL" id="JAACJJ010000028">
    <property type="protein sequence ID" value="KAF5322259.1"/>
    <property type="molecule type" value="Genomic_DNA"/>
</dbReference>